<dbReference type="AlphaFoldDB" id="A0AA42LPT8"/>
<proteinExistence type="predicted"/>
<dbReference type="RefSeq" id="WP_279995814.1">
    <property type="nucleotide sequence ID" value="NZ_JAOCDZ010000010.1"/>
</dbReference>
<protein>
    <submittedName>
        <fullName evidence="1">Uncharacterized protein</fullName>
    </submittedName>
</protein>
<evidence type="ECO:0000313" key="2">
    <source>
        <dbReference type="Proteomes" id="UP001161094"/>
    </source>
</evidence>
<dbReference type="Proteomes" id="UP001161094">
    <property type="component" value="Unassembled WGS sequence"/>
</dbReference>
<organism evidence="1 2">
    <name type="scientific">Achromobacter spanius</name>
    <dbReference type="NCBI Taxonomy" id="217203"/>
    <lineage>
        <taxon>Bacteria</taxon>
        <taxon>Pseudomonadati</taxon>
        <taxon>Pseudomonadota</taxon>
        <taxon>Betaproteobacteria</taxon>
        <taxon>Burkholderiales</taxon>
        <taxon>Alcaligenaceae</taxon>
        <taxon>Achromobacter</taxon>
    </lineage>
</organism>
<dbReference type="EMBL" id="JAOCDZ010000010">
    <property type="protein sequence ID" value="MDH0737326.1"/>
    <property type="molecule type" value="Genomic_DNA"/>
</dbReference>
<evidence type="ECO:0000313" key="1">
    <source>
        <dbReference type="EMBL" id="MDH0737326.1"/>
    </source>
</evidence>
<gene>
    <name evidence="1" type="ORF">N5D93_16055</name>
</gene>
<comment type="caution">
    <text evidence="1">The sequence shown here is derived from an EMBL/GenBank/DDBJ whole genome shotgun (WGS) entry which is preliminary data.</text>
</comment>
<sequence length="202" mass="22007">MARKMDYGNWAQVIGKYDLQARRGSILSMLPADVAFASIEGGEPRVRLKGIDARQTVLFDVLVNPMTPSCGPVGPDHLFEEFVPVTPALKDVKLFIDDAEVAQYAPGARNPGGQLKLAAPAEGRLHHIPLEGDVPVAANVSYMLQVRPEGDERWHTMAAGVAQPSTANLDINQFPGAVALDVRVLRTNGLETVEILRERKDF</sequence>
<accession>A0AA42LPT8</accession>
<name>A0AA42LPT8_9BURK</name>
<reference evidence="1" key="1">
    <citation type="submission" date="2022-09" db="EMBL/GenBank/DDBJ databases">
        <title>Intensive care unit water sources are persistently colonized with multi-drug resistant bacteria and are the site of extensive horizontal gene transfer of antibiotic resistance genes.</title>
        <authorList>
            <person name="Diorio-Toth L."/>
        </authorList>
    </citation>
    <scope>NUCLEOTIDE SEQUENCE</scope>
    <source>
        <strain evidence="1">GD03843</strain>
    </source>
</reference>